<dbReference type="RefSeq" id="WP_150644644.1">
    <property type="nucleotide sequence ID" value="NZ_CABVHQ010000067.1"/>
</dbReference>
<reference evidence="1 2" key="1">
    <citation type="submission" date="2019-09" db="EMBL/GenBank/DDBJ databases">
        <authorList>
            <person name="Chandra G."/>
            <person name="Truman W A."/>
        </authorList>
    </citation>
    <scope>NUCLEOTIDE SEQUENCE [LARGE SCALE GENOMIC DNA]</scope>
    <source>
        <strain evidence="1">PS691</strain>
    </source>
</reference>
<evidence type="ECO:0000313" key="1">
    <source>
        <dbReference type="EMBL" id="VVO29351.1"/>
    </source>
</evidence>
<dbReference type="Proteomes" id="UP000337909">
    <property type="component" value="Unassembled WGS sequence"/>
</dbReference>
<organism evidence="1 2">
    <name type="scientific">Pseudomonas fluorescens</name>
    <dbReference type="NCBI Taxonomy" id="294"/>
    <lineage>
        <taxon>Bacteria</taxon>
        <taxon>Pseudomonadati</taxon>
        <taxon>Pseudomonadota</taxon>
        <taxon>Gammaproteobacteria</taxon>
        <taxon>Pseudomonadales</taxon>
        <taxon>Pseudomonadaceae</taxon>
        <taxon>Pseudomonas</taxon>
    </lineage>
</organism>
<sequence>MDIRDCFTGDNVTLITRHSGLNNGISCRSGYIRQIDKAAEKLVLASHFGHEAWSIEFEAIVRCDRWRAKHTSQYLWPYHRKPGRPVV</sequence>
<gene>
    <name evidence="1" type="ORF">PS691_04813</name>
</gene>
<dbReference type="EMBL" id="CABVHQ010000067">
    <property type="protein sequence ID" value="VVO29351.1"/>
    <property type="molecule type" value="Genomic_DNA"/>
</dbReference>
<name>A0A5E7EQL2_PSEFL</name>
<protein>
    <submittedName>
        <fullName evidence="1">Uncharacterized protein</fullName>
    </submittedName>
</protein>
<accession>A0A5E7EQL2</accession>
<dbReference type="AlphaFoldDB" id="A0A5E7EQL2"/>
<evidence type="ECO:0000313" key="2">
    <source>
        <dbReference type="Proteomes" id="UP000337909"/>
    </source>
</evidence>
<proteinExistence type="predicted"/>